<gene>
    <name evidence="4" type="ORF">BECKSD772D_GA0070982_102133</name>
    <name evidence="3" type="ORF">BECKSD772E_GA0070983_12022</name>
    <name evidence="2" type="ORF">BECKSD772F_GA0070984_11903</name>
</gene>
<proteinExistence type="predicted"/>
<evidence type="ECO:0000313" key="3">
    <source>
        <dbReference type="EMBL" id="VFK49613.1"/>
    </source>
</evidence>
<protein>
    <submittedName>
        <fullName evidence="3">Uncharacterized protein</fullName>
    </submittedName>
</protein>
<evidence type="ECO:0000256" key="1">
    <source>
        <dbReference type="SAM" id="Phobius"/>
    </source>
</evidence>
<feature type="transmembrane region" description="Helical" evidence="1">
    <location>
        <begin position="82"/>
        <end position="105"/>
    </location>
</feature>
<feature type="transmembrane region" description="Helical" evidence="1">
    <location>
        <begin position="7"/>
        <end position="28"/>
    </location>
</feature>
<accession>A0A450Z744</accession>
<feature type="transmembrane region" description="Helical" evidence="1">
    <location>
        <begin position="48"/>
        <end position="70"/>
    </location>
</feature>
<dbReference type="EMBL" id="CAADFR010000190">
    <property type="protein sequence ID" value="VFK44624.1"/>
    <property type="molecule type" value="Genomic_DNA"/>
</dbReference>
<dbReference type="AlphaFoldDB" id="A0A450Z744"/>
<keyword evidence="1" id="KW-0472">Membrane</keyword>
<dbReference type="EMBL" id="CAADHB010000021">
    <property type="protein sequence ID" value="VFK78679.1"/>
    <property type="molecule type" value="Genomic_DNA"/>
</dbReference>
<sequence length="356" mass="40347">MRKHDSFGIILAFFSYIFIVMLLFYAAVGMISAAEKYNLLLIGANINAPILIGVVACLFFFVILFIQLIFPSLHLNVFDFKFSLMAKYAFIALVILVAMITAIYFGGLKEIAGNLEGLLLVIGATVSIAGLFFSGYSIRVYRRQITSFGEFSRRLKSMVEETSGDDSDDYTRIMAYTPIPGSLALNNKDYHALRDSITNRTARIEVICLTQENLSSWFYKFSGRRYQYGKLEEEKIRKSISDVEDLIKNIDEPFSGEKESFAAAHKVLRLRAEELPDFYLFFNDSRAIIAAPFFIPGVGKGSDIVSSEETPKFSAEPIEIIGFETTDRKVISSVRKYYESVREKYSGQLRETRPEQ</sequence>
<reference evidence="3" key="1">
    <citation type="submission" date="2019-02" db="EMBL/GenBank/DDBJ databases">
        <authorList>
            <person name="Gruber-Vodicka R. H."/>
            <person name="Seah K. B. B."/>
        </authorList>
    </citation>
    <scope>NUCLEOTIDE SEQUENCE</scope>
    <source>
        <strain evidence="4">BECK_S127</strain>
        <strain evidence="3">BECK_S1320</strain>
        <strain evidence="2">BECK_S1321</strain>
    </source>
</reference>
<dbReference type="EMBL" id="CAADFU010000202">
    <property type="protein sequence ID" value="VFK49613.1"/>
    <property type="molecule type" value="Genomic_DNA"/>
</dbReference>
<name>A0A450Z744_9GAMM</name>
<feature type="transmembrane region" description="Helical" evidence="1">
    <location>
        <begin position="117"/>
        <end position="138"/>
    </location>
</feature>
<evidence type="ECO:0000313" key="4">
    <source>
        <dbReference type="EMBL" id="VFK78679.1"/>
    </source>
</evidence>
<organism evidence="3">
    <name type="scientific">Candidatus Kentrum sp. SD</name>
    <dbReference type="NCBI Taxonomy" id="2126332"/>
    <lineage>
        <taxon>Bacteria</taxon>
        <taxon>Pseudomonadati</taxon>
        <taxon>Pseudomonadota</taxon>
        <taxon>Gammaproteobacteria</taxon>
        <taxon>Candidatus Kentrum</taxon>
    </lineage>
</organism>
<evidence type="ECO:0000313" key="2">
    <source>
        <dbReference type="EMBL" id="VFK44624.1"/>
    </source>
</evidence>
<keyword evidence="1" id="KW-0812">Transmembrane</keyword>
<keyword evidence="1" id="KW-1133">Transmembrane helix</keyword>